<proteinExistence type="predicted"/>
<name>A0A8S5MCF3_9CAUD</name>
<reference evidence="1" key="1">
    <citation type="journal article" date="2021" name="Proc. Natl. Acad. Sci. U.S.A.">
        <title>A Catalog of Tens of Thousands of Viruses from Human Metagenomes Reveals Hidden Associations with Chronic Diseases.</title>
        <authorList>
            <person name="Tisza M.J."/>
            <person name="Buck C.B."/>
        </authorList>
    </citation>
    <scope>NUCLEOTIDE SEQUENCE</scope>
    <source>
        <strain evidence="1">CtDyb2</strain>
    </source>
</reference>
<accession>A0A8S5MCF3</accession>
<sequence>MVWLRVRHLPQDCPQQPRYRRLQLRPHDGG</sequence>
<organism evidence="1">
    <name type="scientific">Siphoviridae sp. ctDyb2</name>
    <dbReference type="NCBI Taxonomy" id="2826201"/>
    <lineage>
        <taxon>Viruses</taxon>
        <taxon>Duplodnaviria</taxon>
        <taxon>Heunggongvirae</taxon>
        <taxon>Uroviricota</taxon>
        <taxon>Caudoviricetes</taxon>
    </lineage>
</organism>
<dbReference type="EMBL" id="BK014875">
    <property type="protein sequence ID" value="DAD79914.1"/>
    <property type="molecule type" value="Genomic_DNA"/>
</dbReference>
<evidence type="ECO:0000313" key="1">
    <source>
        <dbReference type="EMBL" id="DAD79914.1"/>
    </source>
</evidence>
<protein>
    <submittedName>
        <fullName evidence="1">Uncharacterized protein</fullName>
    </submittedName>
</protein>